<dbReference type="GO" id="GO:0016787">
    <property type="term" value="F:hydrolase activity"/>
    <property type="evidence" value="ECO:0007669"/>
    <property type="project" value="UniProtKB-KW"/>
</dbReference>
<dbReference type="eggNOG" id="COG3727">
    <property type="taxonomic scope" value="Bacteria"/>
</dbReference>
<evidence type="ECO:0000256" key="5">
    <source>
        <dbReference type="ARBA" id="ARBA00023204"/>
    </source>
</evidence>
<dbReference type="Pfam" id="PF03852">
    <property type="entry name" value="Vsr"/>
    <property type="match status" value="1"/>
</dbReference>
<dbReference type="Gene3D" id="3.40.960.10">
    <property type="entry name" value="VSR Endonuclease"/>
    <property type="match status" value="1"/>
</dbReference>
<evidence type="ECO:0000256" key="4">
    <source>
        <dbReference type="ARBA" id="ARBA00022801"/>
    </source>
</evidence>
<dbReference type="InterPro" id="IPR011335">
    <property type="entry name" value="Restrct_endonuc-II-like"/>
</dbReference>
<dbReference type="SUPFAM" id="SSF52980">
    <property type="entry name" value="Restriction endonuclease-like"/>
    <property type="match status" value="1"/>
</dbReference>
<dbReference type="AlphaFoldDB" id="A0A074LXH9"/>
<evidence type="ECO:0000256" key="3">
    <source>
        <dbReference type="ARBA" id="ARBA00022763"/>
    </source>
</evidence>
<organism evidence="7 8">
    <name type="scientific">Tumebacillus flagellatus</name>
    <dbReference type="NCBI Taxonomy" id="1157490"/>
    <lineage>
        <taxon>Bacteria</taxon>
        <taxon>Bacillati</taxon>
        <taxon>Bacillota</taxon>
        <taxon>Bacilli</taxon>
        <taxon>Bacillales</taxon>
        <taxon>Alicyclobacillaceae</taxon>
        <taxon>Tumebacillus</taxon>
    </lineage>
</organism>
<dbReference type="EMBL" id="JMIR01000001">
    <property type="protein sequence ID" value="KEO85120.1"/>
    <property type="molecule type" value="Genomic_DNA"/>
</dbReference>
<dbReference type="GO" id="GO:0006298">
    <property type="term" value="P:mismatch repair"/>
    <property type="evidence" value="ECO:0007669"/>
    <property type="project" value="UniProtKB-UniRule"/>
</dbReference>
<comment type="caution">
    <text evidence="7">The sequence shown here is derived from an EMBL/GenBank/DDBJ whole genome shotgun (WGS) entry which is preliminary data.</text>
</comment>
<evidence type="ECO:0000256" key="1">
    <source>
        <dbReference type="ARBA" id="ARBA00022722"/>
    </source>
</evidence>
<keyword evidence="2 6" id="KW-0255">Endonuclease</keyword>
<keyword evidence="8" id="KW-1185">Reference proteome</keyword>
<evidence type="ECO:0000256" key="6">
    <source>
        <dbReference type="PIRNR" id="PIRNR018267"/>
    </source>
</evidence>
<sequence>MADNLSKEVRSRNMSAIRSTNTKLENRFSKALWHKGIRFRRNVKSLYGKPDIAIKKYKLVIFIDSCFWHGCKLHCRIPNTNREFWENKIMRNRLRDQEVSEYYSRMDWNIVRIWEHSLKLDFEYALEKVSYIIMYLKYQGLVKGFDTKNIK</sequence>
<dbReference type="NCBIfam" id="TIGR00632">
    <property type="entry name" value="vsr"/>
    <property type="match status" value="1"/>
</dbReference>
<dbReference type="PIRSF" id="PIRSF018267">
    <property type="entry name" value="VSR_endonuc"/>
    <property type="match status" value="1"/>
</dbReference>
<evidence type="ECO:0000313" key="7">
    <source>
        <dbReference type="EMBL" id="KEO85120.1"/>
    </source>
</evidence>
<comment type="function">
    <text evidence="6">May nick specific sequences that contain T:G mispairs resulting from m5C-deamination.</text>
</comment>
<gene>
    <name evidence="7" type="ORF">EL26_00745</name>
</gene>
<accession>A0A074LXH9</accession>
<name>A0A074LXH9_9BACL</name>
<reference evidence="7 8" key="1">
    <citation type="journal article" date="2013" name="Int. J. Syst. Evol. Microbiol.">
        <title>Tumebacillus flagellatus sp. nov., an alpha-amylase/pullulanase-producing bacterium isolated from cassava wastewater.</title>
        <authorList>
            <person name="Wang Q."/>
            <person name="Xie N."/>
            <person name="Qin Y."/>
            <person name="Shen N."/>
            <person name="Zhu J."/>
            <person name="Mi H."/>
            <person name="Huang R."/>
        </authorList>
    </citation>
    <scope>NUCLEOTIDE SEQUENCE [LARGE SCALE GENOMIC DNA]</scope>
    <source>
        <strain evidence="7 8">GST4</strain>
    </source>
</reference>
<dbReference type="REBASE" id="98294">
    <property type="entry name" value="V.TflGST4ORF735P"/>
</dbReference>
<dbReference type="EC" id="3.1.-.-" evidence="6"/>
<protein>
    <recommendedName>
        <fullName evidence="6">Very short patch repair endonuclease</fullName>
        <ecNumber evidence="6">3.1.-.-</ecNumber>
    </recommendedName>
</protein>
<evidence type="ECO:0000313" key="8">
    <source>
        <dbReference type="Proteomes" id="UP000027931"/>
    </source>
</evidence>
<keyword evidence="3 6" id="KW-0227">DNA damage</keyword>
<keyword evidence="5 6" id="KW-0234">DNA repair</keyword>
<comment type="similarity">
    <text evidence="6">Belongs to the vsr family.</text>
</comment>
<evidence type="ECO:0000256" key="2">
    <source>
        <dbReference type="ARBA" id="ARBA00022759"/>
    </source>
</evidence>
<keyword evidence="4 6" id="KW-0378">Hydrolase</keyword>
<proteinExistence type="inferred from homology"/>
<dbReference type="Proteomes" id="UP000027931">
    <property type="component" value="Unassembled WGS sequence"/>
</dbReference>
<dbReference type="STRING" id="1157490.EL26_00745"/>
<dbReference type="RefSeq" id="WP_038083339.1">
    <property type="nucleotide sequence ID" value="NZ_JMIR01000001.1"/>
</dbReference>
<dbReference type="GO" id="GO:0004519">
    <property type="term" value="F:endonuclease activity"/>
    <property type="evidence" value="ECO:0007669"/>
    <property type="project" value="UniProtKB-KW"/>
</dbReference>
<dbReference type="CDD" id="cd00221">
    <property type="entry name" value="Vsr"/>
    <property type="match status" value="1"/>
</dbReference>
<dbReference type="OrthoDB" id="9801520at2"/>
<keyword evidence="1 6" id="KW-0540">Nuclease</keyword>
<dbReference type="InterPro" id="IPR004603">
    <property type="entry name" value="DNA_mismatch_endonuc_vsr"/>
</dbReference>